<dbReference type="InterPro" id="IPR023062">
    <property type="entry name" value="NADH_DH_suCD"/>
</dbReference>
<comment type="subcellular location">
    <subcellularLocation>
        <location evidence="2">Cell inner membrane</location>
        <topology evidence="2">Peripheral membrane protein</topology>
    </subcellularLocation>
    <subcellularLocation>
        <location evidence="13">Cell membrane</location>
        <topology evidence="13">Peripheral membrane protein</topology>
        <orientation evidence="13">Cytoplasmic side</orientation>
    </subcellularLocation>
</comment>
<evidence type="ECO:0000313" key="16">
    <source>
        <dbReference type="EMBL" id="GEN62299.1"/>
    </source>
</evidence>
<dbReference type="GO" id="GO:0048038">
    <property type="term" value="F:quinone binding"/>
    <property type="evidence" value="ECO:0007669"/>
    <property type="project" value="UniProtKB-KW"/>
</dbReference>
<comment type="similarity">
    <text evidence="3 13">In the C-terminal section; belongs to the complex I 49 kDa subunit family.</text>
</comment>
<evidence type="ECO:0000256" key="13">
    <source>
        <dbReference type="HAMAP-Rule" id="MF_01359"/>
    </source>
</evidence>
<evidence type="ECO:0000259" key="14">
    <source>
        <dbReference type="Pfam" id="PF00329"/>
    </source>
</evidence>
<accession>A0A511XH92</accession>
<organism evidence="16 17">
    <name type="scientific">Acetobacter oeni</name>
    <dbReference type="NCBI Taxonomy" id="304077"/>
    <lineage>
        <taxon>Bacteria</taxon>
        <taxon>Pseudomonadati</taxon>
        <taxon>Pseudomonadota</taxon>
        <taxon>Alphaproteobacteria</taxon>
        <taxon>Acetobacterales</taxon>
        <taxon>Acetobacteraceae</taxon>
        <taxon>Acetobacter</taxon>
    </lineage>
</organism>
<keyword evidence="7 13" id="KW-1278">Translocase</keyword>
<reference evidence="16 17" key="1">
    <citation type="submission" date="2019-07" db="EMBL/GenBank/DDBJ databases">
        <title>Whole genome shotgun sequence of Acetobacter oeni NBRC 105207.</title>
        <authorList>
            <person name="Hosoyama A."/>
            <person name="Uohara A."/>
            <person name="Ohji S."/>
            <person name="Ichikawa N."/>
        </authorList>
    </citation>
    <scope>NUCLEOTIDE SEQUENCE [LARGE SCALE GENOMIC DNA]</scope>
    <source>
        <strain evidence="16 17">NBRC 105207</strain>
    </source>
</reference>
<dbReference type="NCBIfam" id="NF008728">
    <property type="entry name" value="PRK11742.1"/>
    <property type="match status" value="1"/>
</dbReference>
<name>A0A511XH92_9PROT</name>
<keyword evidence="8 13" id="KW-0520">NAD</keyword>
<dbReference type="PROSITE" id="PS00542">
    <property type="entry name" value="COMPLEX1_30K"/>
    <property type="match status" value="1"/>
</dbReference>
<keyword evidence="11 13" id="KW-0511">Multifunctional enzyme</keyword>
<dbReference type="InterPro" id="IPR020396">
    <property type="entry name" value="NADH_UbQ_OxRdtase_CS"/>
</dbReference>
<dbReference type="Gene3D" id="1.10.645.10">
    <property type="entry name" value="Cytochrome-c3 Hydrogenase, chain B"/>
    <property type="match status" value="1"/>
</dbReference>
<evidence type="ECO:0000256" key="4">
    <source>
        <dbReference type="ARBA" id="ARBA00022448"/>
    </source>
</evidence>
<keyword evidence="5 13" id="KW-1003">Cell membrane</keyword>
<feature type="domain" description="NADH:ubiquinone oxidoreductase 30kDa subunit" evidence="14">
    <location>
        <begin position="49"/>
        <end position="177"/>
    </location>
</feature>
<dbReference type="InterPro" id="IPR001135">
    <property type="entry name" value="NADH_Q_OxRdtase_suD"/>
</dbReference>
<evidence type="ECO:0000259" key="15">
    <source>
        <dbReference type="Pfam" id="PF00346"/>
    </source>
</evidence>
<feature type="region of interest" description="NADH dehydrogenase I subunit C" evidence="13">
    <location>
        <begin position="1"/>
        <end position="189"/>
    </location>
</feature>
<comment type="catalytic activity">
    <reaction evidence="12 13">
        <text>a quinone + NADH + 5 H(+)(in) = a quinol + NAD(+) + 4 H(+)(out)</text>
        <dbReference type="Rhea" id="RHEA:57888"/>
        <dbReference type="ChEBI" id="CHEBI:15378"/>
        <dbReference type="ChEBI" id="CHEBI:24646"/>
        <dbReference type="ChEBI" id="CHEBI:57540"/>
        <dbReference type="ChEBI" id="CHEBI:57945"/>
        <dbReference type="ChEBI" id="CHEBI:132124"/>
    </reaction>
</comment>
<evidence type="ECO:0000256" key="9">
    <source>
        <dbReference type="ARBA" id="ARBA00023075"/>
    </source>
</evidence>
<keyword evidence="6 13" id="KW-0874">Quinone</keyword>
<dbReference type="Proteomes" id="UP000321746">
    <property type="component" value="Unassembled WGS sequence"/>
</dbReference>
<sequence length="598" mass="67376">MTATAPTTLAPERIIPDSLSEKITDLHKASGIPTPLLRQTTRDGVATFWITPAALRPVLAGLKHAAPTTHMLFDLTAIDERGRRHRDEQPAASFTVVYHLMSLTTRADEARLKVALTGDSPVLPGISDLWASANWYEREIWDLFGIRFEGHPFLRRILTPPTWTGHPLRKDHHARATEMPPYSLTEDEEMRQQDAMRFDPSLWGMKRHSDHSDFMFLNLGPNHPSVHGVFRIILQLEGERIVDAVPDIGFHHRGAEKMGERQSWHSYIPYTDRVDYLGGVMNNFPYVMAVETLAGITVPPRAQMIRVMLAELFRIASHLVFYGTMAQDVGQLSPVFYMFTDRERVFGVIEAICGFRMHPAWFRIGGVAMDLPAGWEGLIRAFIDDLPRRLDEYDAMVMRNPIFKARTKGVGAYTTAEAVEWGVTGPGLRACGLSWDYRKQAPYACYGDLEFEIPTGNNGDCYDRIAVHIEEIRQSLRIIRQCIDNMPAGRVKADHPLTTPPPRARTMHDIETLIHHFLSVSWGPVIPPGEARACIEATKGLNSYFLISDGGTTSWRTRIRTPSFPHLQMIPLLSRGVLIADLIAIIGSIDFVMADVDR</sequence>
<dbReference type="InterPro" id="IPR022885">
    <property type="entry name" value="NDH1_su_D/H"/>
</dbReference>
<dbReference type="HAMAP" id="MF_01359">
    <property type="entry name" value="NDH1_NuoCD_1"/>
    <property type="match status" value="1"/>
</dbReference>
<dbReference type="InterPro" id="IPR029014">
    <property type="entry name" value="NiFe-Hase_large"/>
</dbReference>
<dbReference type="Pfam" id="PF00329">
    <property type="entry name" value="Complex1_30kDa"/>
    <property type="match status" value="1"/>
</dbReference>
<dbReference type="EMBL" id="BJYG01000004">
    <property type="protein sequence ID" value="GEN62299.1"/>
    <property type="molecule type" value="Genomic_DNA"/>
</dbReference>
<dbReference type="InterPro" id="IPR037232">
    <property type="entry name" value="NADH_quin_OxRdtase_su_C/D-like"/>
</dbReference>
<feature type="domain" description="NADH-quinone oxidoreductase subunit D" evidence="15">
    <location>
        <begin position="328"/>
        <end position="598"/>
    </location>
</feature>
<comment type="subunit">
    <text evidence="13">NDH-1 is composed of 13 different subunits. Subunits NuoB, CD, E, F, and G constitute the peripheral sector of the complex.</text>
</comment>
<keyword evidence="10 13" id="KW-0472">Membrane</keyword>
<dbReference type="GO" id="GO:0030964">
    <property type="term" value="C:NADH dehydrogenase complex"/>
    <property type="evidence" value="ECO:0007669"/>
    <property type="project" value="InterPro"/>
</dbReference>
<dbReference type="NCBIfam" id="TIGR01962">
    <property type="entry name" value="NuoD"/>
    <property type="match status" value="1"/>
</dbReference>
<evidence type="ECO:0000313" key="17">
    <source>
        <dbReference type="Proteomes" id="UP000321746"/>
    </source>
</evidence>
<keyword evidence="4 13" id="KW-0813">Transport</keyword>
<comment type="function">
    <text evidence="1 13">NDH-1 shuttles electrons from NADH, via FMN and iron-sulfur (Fe-S) centers, to quinones in the respiratory chain. The immediate electron acceptor for the enzyme in this species is believed to be ubiquinone. Couples the redox reaction to proton translocation (for every two electrons transferred, four hydrogen ions are translocated across the cytoplasmic membrane), and thus conserves the redox energy in a proton gradient.</text>
</comment>
<feature type="region of interest" description="NADH dehydrogenase I subunit D" evidence="13">
    <location>
        <begin position="213"/>
        <end position="598"/>
    </location>
</feature>
<evidence type="ECO:0000256" key="11">
    <source>
        <dbReference type="ARBA" id="ARBA00023268"/>
    </source>
</evidence>
<keyword evidence="9 13" id="KW-0830">Ubiquinone</keyword>
<dbReference type="InterPro" id="IPR001268">
    <property type="entry name" value="NADH_UbQ_OxRdtase_30kDa_su"/>
</dbReference>
<dbReference type="Pfam" id="PF00346">
    <property type="entry name" value="Complex1_49kDa"/>
    <property type="match status" value="1"/>
</dbReference>
<evidence type="ECO:0000256" key="12">
    <source>
        <dbReference type="ARBA" id="ARBA00047712"/>
    </source>
</evidence>
<dbReference type="HAMAP" id="MF_01358">
    <property type="entry name" value="NDH1_NuoD"/>
    <property type="match status" value="1"/>
</dbReference>
<evidence type="ECO:0000256" key="7">
    <source>
        <dbReference type="ARBA" id="ARBA00022967"/>
    </source>
</evidence>
<evidence type="ECO:0000256" key="1">
    <source>
        <dbReference type="ARBA" id="ARBA00002378"/>
    </source>
</evidence>
<dbReference type="PANTHER" id="PTHR11993:SF45">
    <property type="entry name" value="NADH-QUINONE OXIDOREDUCTASE SUBUNIT C_D"/>
    <property type="match status" value="1"/>
</dbReference>
<evidence type="ECO:0000256" key="3">
    <source>
        <dbReference type="ARBA" id="ARBA00010019"/>
    </source>
</evidence>
<dbReference type="SUPFAM" id="SSF56762">
    <property type="entry name" value="HydB/Nqo4-like"/>
    <property type="match status" value="1"/>
</dbReference>
<dbReference type="FunFam" id="1.10.645.10:FF:000001">
    <property type="entry name" value="NADH-quinone oxidoreductase subunit C/D"/>
    <property type="match status" value="1"/>
</dbReference>
<dbReference type="RefSeq" id="WP_146885728.1">
    <property type="nucleotide sequence ID" value="NZ_BJYG01000004.1"/>
</dbReference>
<dbReference type="GO" id="GO:0050136">
    <property type="term" value="F:NADH dehydrogenase (quinone) (non-electrogenic) activity"/>
    <property type="evidence" value="ECO:0007669"/>
    <property type="project" value="UniProtKB-UniRule"/>
</dbReference>
<dbReference type="GO" id="GO:0022904">
    <property type="term" value="P:respiratory electron transport chain"/>
    <property type="evidence" value="ECO:0007669"/>
    <property type="project" value="UniProtKB-ARBA"/>
</dbReference>
<evidence type="ECO:0000256" key="2">
    <source>
        <dbReference type="ARBA" id="ARBA00004417"/>
    </source>
</evidence>
<keyword evidence="17" id="KW-1185">Reference proteome</keyword>
<dbReference type="GO" id="GO:0008137">
    <property type="term" value="F:NADH dehydrogenase (ubiquinone) activity"/>
    <property type="evidence" value="ECO:0007669"/>
    <property type="project" value="InterPro"/>
</dbReference>
<protein>
    <recommendedName>
        <fullName evidence="13">NADH-quinone oxidoreductase subunit C/D</fullName>
        <ecNumber evidence="13">7.1.1.-</ecNumber>
    </recommendedName>
    <alternativeName>
        <fullName evidence="13">NADH dehydrogenase I subunit C/D</fullName>
    </alternativeName>
    <alternativeName>
        <fullName evidence="13">NDH-1 subunit C/D</fullName>
    </alternativeName>
</protein>
<dbReference type="NCBIfam" id="NF004739">
    <property type="entry name" value="PRK06075.1"/>
    <property type="match status" value="1"/>
</dbReference>
<comment type="caution">
    <text evidence="16">The sequence shown here is derived from an EMBL/GenBank/DDBJ whole genome shotgun (WGS) entry which is preliminary data.</text>
</comment>
<evidence type="ECO:0000256" key="10">
    <source>
        <dbReference type="ARBA" id="ARBA00023136"/>
    </source>
</evidence>
<evidence type="ECO:0000256" key="5">
    <source>
        <dbReference type="ARBA" id="ARBA00022475"/>
    </source>
</evidence>
<comment type="similarity">
    <text evidence="13">In the N-terminal section; belongs to the complex I 30 kDa subunit family.</text>
</comment>
<dbReference type="PANTHER" id="PTHR11993">
    <property type="entry name" value="NADH-UBIQUINONE OXIDOREDUCTASE 49 KDA SUBUNIT"/>
    <property type="match status" value="1"/>
</dbReference>
<dbReference type="OrthoDB" id="9801496at2"/>
<evidence type="ECO:0000256" key="8">
    <source>
        <dbReference type="ARBA" id="ARBA00023027"/>
    </source>
</evidence>
<dbReference type="PROSITE" id="PS00535">
    <property type="entry name" value="COMPLEX1_49K"/>
    <property type="match status" value="1"/>
</dbReference>
<gene>
    <name evidence="13 16" type="primary">nuoC</name>
    <name evidence="13" type="synonym">nuoCD</name>
    <name evidence="13" type="synonym">nuoD</name>
    <name evidence="16" type="ORF">AOE01nite_05230</name>
</gene>
<dbReference type="GO" id="GO:0005886">
    <property type="term" value="C:plasma membrane"/>
    <property type="evidence" value="ECO:0007669"/>
    <property type="project" value="UniProtKB-SubCell"/>
</dbReference>
<dbReference type="EC" id="7.1.1.-" evidence="13"/>
<proteinExistence type="inferred from homology"/>
<dbReference type="SUPFAM" id="SSF143243">
    <property type="entry name" value="Nqo5-like"/>
    <property type="match status" value="1"/>
</dbReference>
<dbReference type="InterPro" id="IPR014029">
    <property type="entry name" value="NADH_UbQ_OxRdtase_49kDa_CS"/>
</dbReference>
<dbReference type="GO" id="GO:0051287">
    <property type="term" value="F:NAD binding"/>
    <property type="evidence" value="ECO:0007669"/>
    <property type="project" value="InterPro"/>
</dbReference>
<dbReference type="Gene3D" id="3.30.460.80">
    <property type="entry name" value="NADH:ubiquinone oxidoreductase, 30kDa subunit"/>
    <property type="match status" value="1"/>
</dbReference>
<evidence type="ECO:0000256" key="6">
    <source>
        <dbReference type="ARBA" id="ARBA00022719"/>
    </source>
</evidence>
<dbReference type="AlphaFoldDB" id="A0A511XH92"/>